<evidence type="ECO:0000313" key="7">
    <source>
        <dbReference type="EMBL" id="KHS44033.1"/>
    </source>
</evidence>
<dbReference type="PANTHER" id="PTHR43712:SF2">
    <property type="entry name" value="O-METHYLTRANSFERASE CICE"/>
    <property type="match status" value="1"/>
</dbReference>
<dbReference type="SUPFAM" id="SSF53335">
    <property type="entry name" value="S-adenosyl-L-methionine-dependent methyltransferases"/>
    <property type="match status" value="1"/>
</dbReference>
<dbReference type="Gene3D" id="1.10.10.10">
    <property type="entry name" value="Winged helix-like DNA-binding domain superfamily/Winged helix DNA-binding domain"/>
    <property type="match status" value="1"/>
</dbReference>
<keyword evidence="1 7" id="KW-0489">Methyltransferase</keyword>
<dbReference type="SUPFAM" id="SSF46785">
    <property type="entry name" value="Winged helix' DNA-binding domain"/>
    <property type="match status" value="1"/>
</dbReference>
<dbReference type="EMBL" id="JRVC01000019">
    <property type="protein sequence ID" value="KHS44033.1"/>
    <property type="molecule type" value="Genomic_DNA"/>
</dbReference>
<dbReference type="GO" id="GO:0046983">
    <property type="term" value="F:protein dimerization activity"/>
    <property type="evidence" value="ECO:0007669"/>
    <property type="project" value="InterPro"/>
</dbReference>
<dbReference type="InterPro" id="IPR029063">
    <property type="entry name" value="SAM-dependent_MTases_sf"/>
</dbReference>
<dbReference type="InterPro" id="IPR036390">
    <property type="entry name" value="WH_DNA-bd_sf"/>
</dbReference>
<evidence type="ECO:0000256" key="2">
    <source>
        <dbReference type="ARBA" id="ARBA00022679"/>
    </source>
</evidence>
<dbReference type="RefSeq" id="WP_082013439.1">
    <property type="nucleotide sequence ID" value="NZ_JRVC01000019.1"/>
</dbReference>
<dbReference type="PATRIC" id="fig|48936.3.peg.3460"/>
<gene>
    <name evidence="7" type="ORF">NJ75_03435</name>
</gene>
<evidence type="ECO:0000259" key="5">
    <source>
        <dbReference type="Pfam" id="PF00891"/>
    </source>
</evidence>
<evidence type="ECO:0000256" key="4">
    <source>
        <dbReference type="SAM" id="MobiDB-lite"/>
    </source>
</evidence>
<keyword evidence="2 7" id="KW-0808">Transferase</keyword>
<dbReference type="InterPro" id="IPR001077">
    <property type="entry name" value="COMT_C"/>
</dbReference>
<dbReference type="Gene3D" id="3.40.50.150">
    <property type="entry name" value="Vaccinia Virus protein VP39"/>
    <property type="match status" value="1"/>
</dbReference>
<comment type="caution">
    <text evidence="7">The sequence shown here is derived from an EMBL/GenBank/DDBJ whole genome shotgun (WGS) entry which is preliminary data.</text>
</comment>
<keyword evidence="8" id="KW-1185">Reference proteome</keyword>
<dbReference type="STRING" id="48936.NJ75_03435"/>
<dbReference type="GO" id="GO:0032259">
    <property type="term" value="P:methylation"/>
    <property type="evidence" value="ECO:0007669"/>
    <property type="project" value="UniProtKB-KW"/>
</dbReference>
<dbReference type="AlphaFoldDB" id="A0A0B9A402"/>
<evidence type="ECO:0000256" key="1">
    <source>
        <dbReference type="ARBA" id="ARBA00022603"/>
    </source>
</evidence>
<dbReference type="InterPro" id="IPR016461">
    <property type="entry name" value="COMT-like"/>
</dbReference>
<reference evidence="7 8" key="1">
    <citation type="submission" date="2014-10" db="EMBL/GenBank/DDBJ databases">
        <title>Draft genome sequence of Novosphingobium subterraneum DSM 12447.</title>
        <authorList>
            <person name="Gan H.M."/>
            <person name="Gan H.Y."/>
            <person name="Savka M.A."/>
        </authorList>
    </citation>
    <scope>NUCLEOTIDE SEQUENCE [LARGE SCALE GENOMIC DNA]</scope>
    <source>
        <strain evidence="7 8">DSM 12447</strain>
    </source>
</reference>
<keyword evidence="3" id="KW-0949">S-adenosyl-L-methionine</keyword>
<organism evidence="7 8">
    <name type="scientific">Novosphingobium subterraneum</name>
    <dbReference type="NCBI Taxonomy" id="48936"/>
    <lineage>
        <taxon>Bacteria</taxon>
        <taxon>Pseudomonadati</taxon>
        <taxon>Pseudomonadota</taxon>
        <taxon>Alphaproteobacteria</taxon>
        <taxon>Sphingomonadales</taxon>
        <taxon>Sphingomonadaceae</taxon>
        <taxon>Novosphingobium</taxon>
    </lineage>
</organism>
<dbReference type="Pfam" id="PF08100">
    <property type="entry name" value="Dimerisation"/>
    <property type="match status" value="1"/>
</dbReference>
<dbReference type="GO" id="GO:0008171">
    <property type="term" value="F:O-methyltransferase activity"/>
    <property type="evidence" value="ECO:0007669"/>
    <property type="project" value="InterPro"/>
</dbReference>
<dbReference type="InterPro" id="IPR012967">
    <property type="entry name" value="COMT_dimerisation"/>
</dbReference>
<evidence type="ECO:0000256" key="3">
    <source>
        <dbReference type="ARBA" id="ARBA00022691"/>
    </source>
</evidence>
<proteinExistence type="predicted"/>
<dbReference type="Pfam" id="PF00891">
    <property type="entry name" value="Methyltransf_2"/>
    <property type="match status" value="1"/>
</dbReference>
<dbReference type="Proteomes" id="UP000031338">
    <property type="component" value="Unassembled WGS sequence"/>
</dbReference>
<evidence type="ECO:0000259" key="6">
    <source>
        <dbReference type="Pfam" id="PF08100"/>
    </source>
</evidence>
<evidence type="ECO:0000313" key="8">
    <source>
        <dbReference type="Proteomes" id="UP000031338"/>
    </source>
</evidence>
<protein>
    <submittedName>
        <fullName evidence="7">Hydroxyneurosporene-O-methyltransferase</fullName>
    </submittedName>
</protein>
<dbReference type="PANTHER" id="PTHR43712">
    <property type="entry name" value="PUTATIVE (AFU_ORTHOLOGUE AFUA_4G14580)-RELATED"/>
    <property type="match status" value="1"/>
</dbReference>
<dbReference type="InterPro" id="IPR036388">
    <property type="entry name" value="WH-like_DNA-bd_sf"/>
</dbReference>
<dbReference type="CDD" id="cd02440">
    <property type="entry name" value="AdoMet_MTases"/>
    <property type="match status" value="1"/>
</dbReference>
<sequence>MLDVAPFTDAPPVPHPPERPPEWRRRWTHWRNRVLGSPVFQDWASRLPIFASVSRRRAASAFDLVAGFTYSQILLAAVQTGLLDLLDAGPCNADDIARSTALSHAAATRLLRAAAALDLAEEVAPGCWMLGQQGAALRSNPGALAMVAHHPLLYADLSDPLALLRQDRQEPTALSRFWHYHSETDGEIAGRYSSLMAASQQMVAQQAMGAYAFDRHCRLLDIGGGHGAFVNALAPACPSLELGIFDLPPVLSGATNLPSRVSLHPGDFFADALPTGYDCITLSRILHDHDDDRCLRILRGIRAALPENGRLVIAEPMAGARGAKAMGDAYFGLYLWAMNSGRPRTPTEYGEMLHKAGFRHWQQKRTATPVIASVIVSSY</sequence>
<name>A0A0B9A402_9SPHN</name>
<feature type="domain" description="O-methyltransferase dimerisation" evidence="6">
    <location>
        <begin position="63"/>
        <end position="121"/>
    </location>
</feature>
<feature type="region of interest" description="Disordered" evidence="4">
    <location>
        <begin position="1"/>
        <end position="22"/>
    </location>
</feature>
<feature type="domain" description="O-methyltransferase C-terminal" evidence="5">
    <location>
        <begin position="155"/>
        <end position="359"/>
    </location>
</feature>
<accession>A0A0B9A402</accession>
<dbReference type="PROSITE" id="PS51683">
    <property type="entry name" value="SAM_OMT_II"/>
    <property type="match status" value="1"/>
</dbReference>